<name>A0AAV4WG51_CAEEX</name>
<dbReference type="Proteomes" id="UP001054945">
    <property type="component" value="Unassembled WGS sequence"/>
</dbReference>
<comment type="caution">
    <text evidence="2">The sequence shown here is derived from an EMBL/GenBank/DDBJ whole genome shotgun (WGS) entry which is preliminary data.</text>
</comment>
<dbReference type="InterPro" id="IPR036397">
    <property type="entry name" value="RNaseH_sf"/>
</dbReference>
<dbReference type="PANTHER" id="PTHR46585">
    <property type="entry name" value="INTEGRASE CORE DOMAIN CONTAINING PROTEIN"/>
    <property type="match status" value="1"/>
</dbReference>
<dbReference type="InterPro" id="IPR012337">
    <property type="entry name" value="RNaseH-like_sf"/>
</dbReference>
<dbReference type="GO" id="GO:0003676">
    <property type="term" value="F:nucleic acid binding"/>
    <property type="evidence" value="ECO:0007669"/>
    <property type="project" value="InterPro"/>
</dbReference>
<protein>
    <recommendedName>
        <fullName evidence="1">Integrase catalytic domain-containing protein</fullName>
    </recommendedName>
</protein>
<dbReference type="Pfam" id="PF00665">
    <property type="entry name" value="rve"/>
    <property type="match status" value="1"/>
</dbReference>
<evidence type="ECO:0000313" key="4">
    <source>
        <dbReference type="Proteomes" id="UP001054945"/>
    </source>
</evidence>
<keyword evidence="4" id="KW-1185">Reference proteome</keyword>
<dbReference type="PROSITE" id="PS50994">
    <property type="entry name" value="INTEGRASE"/>
    <property type="match status" value="1"/>
</dbReference>
<evidence type="ECO:0000313" key="2">
    <source>
        <dbReference type="EMBL" id="GIY81338.1"/>
    </source>
</evidence>
<proteinExistence type="predicted"/>
<dbReference type="EMBL" id="BPLR01016109">
    <property type="protein sequence ID" value="GIY81338.1"/>
    <property type="molecule type" value="Genomic_DNA"/>
</dbReference>
<dbReference type="EMBL" id="BPLR01000261">
    <property type="protein sequence ID" value="GIY93388.1"/>
    <property type="molecule type" value="Genomic_DNA"/>
</dbReference>
<evidence type="ECO:0000313" key="3">
    <source>
        <dbReference type="EMBL" id="GIY93388.1"/>
    </source>
</evidence>
<dbReference type="AlphaFoldDB" id="A0AAV4WG51"/>
<feature type="domain" description="Integrase catalytic" evidence="1">
    <location>
        <begin position="46"/>
        <end position="151"/>
    </location>
</feature>
<reference evidence="2 4" key="1">
    <citation type="submission" date="2021-06" db="EMBL/GenBank/DDBJ databases">
        <title>Caerostris extrusa draft genome.</title>
        <authorList>
            <person name="Kono N."/>
            <person name="Arakawa K."/>
        </authorList>
    </citation>
    <scope>NUCLEOTIDE SEQUENCE [LARGE SCALE GENOMIC DNA]</scope>
</reference>
<dbReference type="InterPro" id="IPR001584">
    <property type="entry name" value="Integrase_cat-core"/>
</dbReference>
<gene>
    <name evidence="3" type="ORF">CEXT_200821</name>
    <name evidence="2" type="ORF">CEXT_361621</name>
</gene>
<evidence type="ECO:0000259" key="1">
    <source>
        <dbReference type="PROSITE" id="PS50994"/>
    </source>
</evidence>
<dbReference type="Gene3D" id="3.30.420.10">
    <property type="entry name" value="Ribonuclease H-like superfamily/Ribonuclease H"/>
    <property type="match status" value="1"/>
</dbReference>
<accession>A0AAV4WG51</accession>
<dbReference type="PANTHER" id="PTHR46585:SF1">
    <property type="entry name" value="CHROMO DOMAIN-CONTAINING PROTEIN"/>
    <property type="match status" value="1"/>
</dbReference>
<dbReference type="SUPFAM" id="SSF53098">
    <property type="entry name" value="Ribonuclease H-like"/>
    <property type="match status" value="1"/>
</dbReference>
<dbReference type="GO" id="GO:0015074">
    <property type="term" value="P:DNA integration"/>
    <property type="evidence" value="ECO:0007669"/>
    <property type="project" value="InterPro"/>
</dbReference>
<sequence>MSLEKFYKNPKEPASFGGINALRRAVGKQVKTKDIKQWLETKDSYTLHKPARRNFKKNRVIVGGIDEQFQADLLDLQSIKQFNNGYKFLLTCIDVFSKYAWAIPLKDKTGQSILKGFQKIFKERKPKSLQTDKGTEFKNKILQKYLKTINVHFFLRRIMKQKLVSLNVFTEHSCRN</sequence>
<organism evidence="2 4">
    <name type="scientific">Caerostris extrusa</name>
    <name type="common">Bark spider</name>
    <name type="synonym">Caerostris bankana</name>
    <dbReference type="NCBI Taxonomy" id="172846"/>
    <lineage>
        <taxon>Eukaryota</taxon>
        <taxon>Metazoa</taxon>
        <taxon>Ecdysozoa</taxon>
        <taxon>Arthropoda</taxon>
        <taxon>Chelicerata</taxon>
        <taxon>Arachnida</taxon>
        <taxon>Araneae</taxon>
        <taxon>Araneomorphae</taxon>
        <taxon>Entelegynae</taxon>
        <taxon>Araneoidea</taxon>
        <taxon>Araneidae</taxon>
        <taxon>Caerostris</taxon>
    </lineage>
</organism>